<feature type="transmembrane region" description="Helical" evidence="9">
    <location>
        <begin position="245"/>
        <end position="261"/>
    </location>
</feature>
<dbReference type="GO" id="GO:0015297">
    <property type="term" value="F:antiporter activity"/>
    <property type="evidence" value="ECO:0007669"/>
    <property type="project" value="UniProtKB-KW"/>
</dbReference>
<dbReference type="Gene3D" id="1.20.1530.20">
    <property type="match status" value="1"/>
</dbReference>
<dbReference type="Proteomes" id="UP000315103">
    <property type="component" value="Unassembled WGS sequence"/>
</dbReference>
<name>A0A558AV24_9STAP</name>
<feature type="transmembrane region" description="Helical" evidence="9">
    <location>
        <begin position="153"/>
        <end position="176"/>
    </location>
</feature>
<evidence type="ECO:0000256" key="3">
    <source>
        <dbReference type="ARBA" id="ARBA00022449"/>
    </source>
</evidence>
<reference evidence="11 12" key="1">
    <citation type="submission" date="2019-07" db="EMBL/GenBank/DDBJ databases">
        <title>Salinicoccus cyprini sp. nov., isolated from gastro-intestinal tract of mirror carp, Cyprinus carpio var. specularis, collected from Gobind Sagar Reservoir, Himachal Pradesh, India.</title>
        <authorList>
            <person name="Talwar C."/>
            <person name="Singh A.K."/>
            <person name="Lal R."/>
            <person name="Negi R.K."/>
        </authorList>
    </citation>
    <scope>NUCLEOTIDE SEQUENCE [LARGE SCALE GENOMIC DNA]</scope>
    <source>
        <strain evidence="11 12">CT19</strain>
    </source>
</reference>
<feature type="transmembrane region" description="Helical" evidence="9">
    <location>
        <begin position="33"/>
        <end position="50"/>
    </location>
</feature>
<keyword evidence="6 9" id="KW-1133">Transmembrane helix</keyword>
<evidence type="ECO:0000256" key="9">
    <source>
        <dbReference type="SAM" id="Phobius"/>
    </source>
</evidence>
<dbReference type="Pfam" id="PF00999">
    <property type="entry name" value="Na_H_Exchanger"/>
    <property type="match status" value="1"/>
</dbReference>
<keyword evidence="12" id="KW-1185">Reference proteome</keyword>
<feature type="domain" description="Cation/H+ exchanger transmembrane" evidence="10">
    <location>
        <begin position="17"/>
        <end position="396"/>
    </location>
</feature>
<comment type="caution">
    <text evidence="11">The sequence shown here is derived from an EMBL/GenBank/DDBJ whole genome shotgun (WGS) entry which is preliminary data.</text>
</comment>
<dbReference type="OrthoDB" id="570124at2"/>
<dbReference type="RefSeq" id="WP_145287690.1">
    <property type="nucleotide sequence ID" value="NZ_VMSJ01000002.1"/>
</dbReference>
<feature type="transmembrane region" description="Helical" evidence="9">
    <location>
        <begin position="56"/>
        <end position="74"/>
    </location>
</feature>
<feature type="transmembrane region" description="Helical" evidence="9">
    <location>
        <begin position="273"/>
        <end position="294"/>
    </location>
</feature>
<feature type="transmembrane region" description="Helical" evidence="9">
    <location>
        <begin position="306"/>
        <end position="325"/>
    </location>
</feature>
<dbReference type="GO" id="GO:1902600">
    <property type="term" value="P:proton transmembrane transport"/>
    <property type="evidence" value="ECO:0007669"/>
    <property type="project" value="InterPro"/>
</dbReference>
<feature type="transmembrane region" description="Helical" evidence="9">
    <location>
        <begin position="6"/>
        <end position="26"/>
    </location>
</feature>
<keyword evidence="4" id="KW-1003">Cell membrane</keyword>
<evidence type="ECO:0000256" key="4">
    <source>
        <dbReference type="ARBA" id="ARBA00022475"/>
    </source>
</evidence>
<dbReference type="PANTHER" id="PTHR32507">
    <property type="entry name" value="NA(+)/H(+) ANTIPORTER 1"/>
    <property type="match status" value="1"/>
</dbReference>
<dbReference type="EMBL" id="VMSJ01000002">
    <property type="protein sequence ID" value="TVT28114.1"/>
    <property type="molecule type" value="Genomic_DNA"/>
</dbReference>
<feature type="transmembrane region" description="Helical" evidence="9">
    <location>
        <begin position="121"/>
        <end position="141"/>
    </location>
</feature>
<feature type="transmembrane region" description="Helical" evidence="9">
    <location>
        <begin position="221"/>
        <end position="239"/>
    </location>
</feature>
<keyword evidence="7" id="KW-0406">Ion transport</keyword>
<keyword evidence="8 9" id="KW-0472">Membrane</keyword>
<keyword evidence="3" id="KW-0050">Antiport</keyword>
<gene>
    <name evidence="11" type="ORF">FO441_06790</name>
</gene>
<feature type="transmembrane region" description="Helical" evidence="9">
    <location>
        <begin position="337"/>
        <end position="361"/>
    </location>
</feature>
<proteinExistence type="predicted"/>
<dbReference type="InterPro" id="IPR006153">
    <property type="entry name" value="Cation/H_exchanger_TM"/>
</dbReference>
<organism evidence="11 12">
    <name type="scientific">Salinicoccus cyprini</name>
    <dbReference type="NCBI Taxonomy" id="2493691"/>
    <lineage>
        <taxon>Bacteria</taxon>
        <taxon>Bacillati</taxon>
        <taxon>Bacillota</taxon>
        <taxon>Bacilli</taxon>
        <taxon>Bacillales</taxon>
        <taxon>Staphylococcaceae</taxon>
        <taxon>Salinicoccus</taxon>
    </lineage>
</organism>
<evidence type="ECO:0000256" key="5">
    <source>
        <dbReference type="ARBA" id="ARBA00022692"/>
    </source>
</evidence>
<evidence type="ECO:0000256" key="8">
    <source>
        <dbReference type="ARBA" id="ARBA00023136"/>
    </source>
</evidence>
<feature type="transmembrane region" description="Helical" evidence="9">
    <location>
        <begin position="367"/>
        <end position="388"/>
    </location>
</feature>
<comment type="subcellular location">
    <subcellularLocation>
        <location evidence="1">Cell membrane</location>
        <topology evidence="1">Multi-pass membrane protein</topology>
    </subcellularLocation>
</comment>
<keyword evidence="2" id="KW-0813">Transport</keyword>
<evidence type="ECO:0000256" key="7">
    <source>
        <dbReference type="ARBA" id="ARBA00023065"/>
    </source>
</evidence>
<evidence type="ECO:0000256" key="2">
    <source>
        <dbReference type="ARBA" id="ARBA00022448"/>
    </source>
</evidence>
<feature type="transmembrane region" description="Helical" evidence="9">
    <location>
        <begin position="188"/>
        <end position="209"/>
    </location>
</feature>
<evidence type="ECO:0000313" key="11">
    <source>
        <dbReference type="EMBL" id="TVT28114.1"/>
    </source>
</evidence>
<dbReference type="AlphaFoldDB" id="A0A558AV24"/>
<evidence type="ECO:0000256" key="1">
    <source>
        <dbReference type="ARBA" id="ARBA00004651"/>
    </source>
</evidence>
<evidence type="ECO:0000313" key="12">
    <source>
        <dbReference type="Proteomes" id="UP000315103"/>
    </source>
</evidence>
<keyword evidence="5 9" id="KW-0812">Transmembrane</keyword>
<dbReference type="PANTHER" id="PTHR32507:SF0">
    <property type="entry name" value="NA(+)_H(+) ANTIPORTER 2-RELATED"/>
    <property type="match status" value="1"/>
</dbReference>
<sequence>MNIELPLMLLIVIFISLGILSQWLAATIKWPPIVVMSIAGLLIGPGFQLVNPQEMMGSELFSTIVSLAVAIILFEGSSNLDYRELPGVSKAVTRIITVGAVLAWLLGTLAMYLILGFPLSISFVMAGLFIVTGPTVIQPLLKQAKVKNSVNSILRWESIILDPVGPLFALFAFYMFQIIDQGFGIGYLMNYIIGFAVAFILGYGASYLFRWLIKKDFIPQNLMAPVQFIFILLIFSISHNVLHESGLLAVTIFGLVMARLKNQSLIYKESDHFIEEMTLILLSTVFILITSSLTRQVLGEVLNWQLVLFCIAMIVIIRPLYILLATIKTEIPFKERAFISFVAPRGIVALAVAEFFAGLFISEEVRMADFIVPVTFGFVFVTVVIYGFSFKPLSKWMKLSSTSPPGVIILGENLFSLALAKKLDSHGIPVLISDLLNSETKKAQEYGLETFEGNLLSREERVRTDLTKYSQCLIMTRSYTFNHLAFNELSQEFGLRNVGMLPPPFESEKSRKNIEQVIKHHILFDDRFTYYWFSQFVDKHEITEVDAAEADSITEDDIILYHIDDNKNTTFKTITDDVDYTTSGIVGLLKGAHKFKEDKKNGNGA</sequence>
<protein>
    <submittedName>
        <fullName evidence="11">Sodium:proton antiporter</fullName>
    </submittedName>
</protein>
<dbReference type="GO" id="GO:0005886">
    <property type="term" value="C:plasma membrane"/>
    <property type="evidence" value="ECO:0007669"/>
    <property type="project" value="UniProtKB-SubCell"/>
</dbReference>
<accession>A0A558AV24</accession>
<evidence type="ECO:0000259" key="10">
    <source>
        <dbReference type="Pfam" id="PF00999"/>
    </source>
</evidence>
<dbReference type="InterPro" id="IPR038770">
    <property type="entry name" value="Na+/solute_symporter_sf"/>
</dbReference>
<feature type="transmembrane region" description="Helical" evidence="9">
    <location>
        <begin position="95"/>
        <end position="115"/>
    </location>
</feature>
<evidence type="ECO:0000256" key="6">
    <source>
        <dbReference type="ARBA" id="ARBA00022989"/>
    </source>
</evidence>